<dbReference type="GO" id="GO:0005615">
    <property type="term" value="C:extracellular space"/>
    <property type="evidence" value="ECO:0007669"/>
    <property type="project" value="TreeGrafter"/>
</dbReference>
<accession>A0A8C7JES8</accession>
<keyword evidence="7" id="KW-1185">Reference proteome</keyword>
<reference evidence="6" key="2">
    <citation type="submission" date="2025-09" db="UniProtKB">
        <authorList>
            <consortium name="Ensembl"/>
        </authorList>
    </citation>
    <scope>IDENTIFICATION</scope>
</reference>
<dbReference type="GO" id="GO:0031982">
    <property type="term" value="C:vesicle"/>
    <property type="evidence" value="ECO:0007669"/>
    <property type="project" value="TreeGrafter"/>
</dbReference>
<dbReference type="CDD" id="cd00042">
    <property type="entry name" value="CY"/>
    <property type="match status" value="1"/>
</dbReference>
<evidence type="ECO:0000256" key="3">
    <source>
        <dbReference type="ARBA" id="ARBA00057685"/>
    </source>
</evidence>
<dbReference type="SUPFAM" id="SSF54403">
    <property type="entry name" value="Cystatin/monellin"/>
    <property type="match status" value="1"/>
</dbReference>
<protein>
    <submittedName>
        <fullName evidence="6">Cystatin-like</fullName>
    </submittedName>
</protein>
<comment type="similarity">
    <text evidence="1">Belongs to the cystatin family.</text>
</comment>
<sequence>MLMDWKIVVPLLAVAFIMTSAAGTPGGVVDADMKDQATRDALQFAVAEYNKGTNDPYVWQVAKVVKAQKQVVAGMKYFFTVQMARTLCRKGGVEKDCAVHPGPAVVRTTRLAWSQIDLPVHLCDGEPPLAGRVAVDQGSLQGLKTHRRTDFNCLVFITSGVSLT</sequence>
<gene>
    <name evidence="6" type="primary">LOC109870263</name>
</gene>
<dbReference type="InterPro" id="IPR018073">
    <property type="entry name" value="Prot_inh_cystat_CS"/>
</dbReference>
<dbReference type="InterPro" id="IPR046350">
    <property type="entry name" value="Cystatin_sf"/>
</dbReference>
<evidence type="ECO:0000256" key="1">
    <source>
        <dbReference type="ARBA" id="ARBA00009403"/>
    </source>
</evidence>
<dbReference type="GO" id="GO:0004869">
    <property type="term" value="F:cysteine-type endopeptidase inhibitor activity"/>
    <property type="evidence" value="ECO:0007669"/>
    <property type="project" value="InterPro"/>
</dbReference>
<evidence type="ECO:0000256" key="2">
    <source>
        <dbReference type="ARBA" id="ARBA00023157"/>
    </source>
</evidence>
<feature type="domain" description="Cystatin" evidence="5">
    <location>
        <begin position="23"/>
        <end position="124"/>
    </location>
</feature>
<feature type="signal peptide" evidence="4">
    <location>
        <begin position="1"/>
        <end position="23"/>
    </location>
</feature>
<dbReference type="PROSITE" id="PS00287">
    <property type="entry name" value="CYSTATIN"/>
    <property type="match status" value="1"/>
</dbReference>
<keyword evidence="2" id="KW-1015">Disulfide bond</keyword>
<evidence type="ECO:0000256" key="4">
    <source>
        <dbReference type="SAM" id="SignalP"/>
    </source>
</evidence>
<comment type="function">
    <text evidence="3">Cysteine proteinase inhibitor.</text>
</comment>
<dbReference type="PANTHER" id="PTHR46186:SF12">
    <property type="entry name" value="CYSTATIN C (AMYLOID ANGIOPATHY AND CEREBRAL HEMORRHAGE)-RELATED"/>
    <property type="match status" value="1"/>
</dbReference>
<dbReference type="InterPro" id="IPR000010">
    <property type="entry name" value="Cystatin_dom"/>
</dbReference>
<dbReference type="Ensembl" id="ENSOKIT00005092558.1">
    <property type="protein sequence ID" value="ENSOKIP00005086535.1"/>
    <property type="gene ID" value="ENSOKIG00005037693.1"/>
</dbReference>
<organism evidence="6 7">
    <name type="scientific">Oncorhynchus kisutch</name>
    <name type="common">Coho salmon</name>
    <name type="synonym">Salmo kisutch</name>
    <dbReference type="NCBI Taxonomy" id="8019"/>
    <lineage>
        <taxon>Eukaryota</taxon>
        <taxon>Metazoa</taxon>
        <taxon>Chordata</taxon>
        <taxon>Craniata</taxon>
        <taxon>Vertebrata</taxon>
        <taxon>Euteleostomi</taxon>
        <taxon>Actinopterygii</taxon>
        <taxon>Neopterygii</taxon>
        <taxon>Teleostei</taxon>
        <taxon>Protacanthopterygii</taxon>
        <taxon>Salmoniformes</taxon>
        <taxon>Salmonidae</taxon>
        <taxon>Salmoninae</taxon>
        <taxon>Oncorhynchus</taxon>
    </lineage>
</organism>
<keyword evidence="4" id="KW-0732">Signal</keyword>
<evidence type="ECO:0000313" key="7">
    <source>
        <dbReference type="Proteomes" id="UP000694557"/>
    </source>
</evidence>
<name>A0A8C7JES8_ONCKI</name>
<reference evidence="6" key="1">
    <citation type="submission" date="2025-08" db="UniProtKB">
        <authorList>
            <consortium name="Ensembl"/>
        </authorList>
    </citation>
    <scope>IDENTIFICATION</scope>
</reference>
<dbReference type="PANTHER" id="PTHR46186">
    <property type="entry name" value="CYSTATIN"/>
    <property type="match status" value="1"/>
</dbReference>
<dbReference type="Gene3D" id="3.10.450.10">
    <property type="match status" value="1"/>
</dbReference>
<dbReference type="FunFam" id="3.10.450.10:FF:000004">
    <property type="entry name" value="Cystatin C"/>
    <property type="match status" value="1"/>
</dbReference>
<feature type="chain" id="PRO_5034420576" evidence="4">
    <location>
        <begin position="24"/>
        <end position="164"/>
    </location>
</feature>
<evidence type="ECO:0000259" key="5">
    <source>
        <dbReference type="SMART" id="SM00043"/>
    </source>
</evidence>
<dbReference type="Proteomes" id="UP000694557">
    <property type="component" value="Unassembled WGS sequence"/>
</dbReference>
<proteinExistence type="inferred from homology"/>
<dbReference type="Pfam" id="PF00031">
    <property type="entry name" value="Cystatin"/>
    <property type="match status" value="1"/>
</dbReference>
<evidence type="ECO:0000313" key="6">
    <source>
        <dbReference type="Ensembl" id="ENSOKIP00005086535.1"/>
    </source>
</evidence>
<dbReference type="KEGG" id="oki:109870262"/>
<dbReference type="GO" id="GO:0005737">
    <property type="term" value="C:cytoplasm"/>
    <property type="evidence" value="ECO:0007669"/>
    <property type="project" value="TreeGrafter"/>
</dbReference>
<dbReference type="AlphaFoldDB" id="A0A8C7JES8"/>
<dbReference type="GeneTree" id="ENSGT00940000154755"/>
<dbReference type="SMART" id="SM00043">
    <property type="entry name" value="CY"/>
    <property type="match status" value="1"/>
</dbReference>